<dbReference type="Pfam" id="PF04167">
    <property type="entry name" value="DUF402"/>
    <property type="match status" value="1"/>
</dbReference>
<reference evidence="2" key="1">
    <citation type="submission" date="2022-12" db="EMBL/GenBank/DDBJ databases">
        <title>New Phytohabitans aurantiacus sp. RD004123 nov., an actinomycete isolated from soil.</title>
        <authorList>
            <person name="Triningsih D.W."/>
            <person name="Harunari E."/>
            <person name="Igarashi Y."/>
        </authorList>
    </citation>
    <scope>NUCLEOTIDE SEQUENCE</scope>
    <source>
        <strain evidence="2">RD004123</strain>
    </source>
</reference>
<sequence>MLTATVDGDPAAIRATFERVERLWVAVCEGERCEHGSRPNRSSATLPDVTDTFLGQLTPTTVVRNGKVHAAGRRLADVIVYDWGFEYEGRHWEQRSFVLLDDGFQINQPVIFPPERQGWWYCDLVKVVDDGSVVTVDDLWIDVIVGPPDHPYRLLDLHEYAEAMESGALSAADAVDGLVRTQRFLDRRLNRRYDQAERTWLDFPSAEVEQLMNVRFPREWSIIDG</sequence>
<dbReference type="EMBL" id="BSDI01000042">
    <property type="protein sequence ID" value="GLI01314.1"/>
    <property type="molecule type" value="Genomic_DNA"/>
</dbReference>
<keyword evidence="3" id="KW-1185">Reference proteome</keyword>
<dbReference type="SUPFAM" id="SSF159234">
    <property type="entry name" value="FomD-like"/>
    <property type="match status" value="1"/>
</dbReference>
<comment type="caution">
    <text evidence="2">The sequence shown here is derived from an EMBL/GenBank/DDBJ whole genome shotgun (WGS) entry which is preliminary data.</text>
</comment>
<organism evidence="2 3">
    <name type="scientific">Phytohabitans aurantiacus</name>
    <dbReference type="NCBI Taxonomy" id="3016789"/>
    <lineage>
        <taxon>Bacteria</taxon>
        <taxon>Bacillati</taxon>
        <taxon>Actinomycetota</taxon>
        <taxon>Actinomycetes</taxon>
        <taxon>Micromonosporales</taxon>
        <taxon>Micromonosporaceae</taxon>
    </lineage>
</organism>
<evidence type="ECO:0000313" key="2">
    <source>
        <dbReference type="EMBL" id="GLI01314.1"/>
    </source>
</evidence>
<gene>
    <name evidence="2" type="ORF">Pa4123_65900</name>
</gene>
<evidence type="ECO:0000313" key="3">
    <source>
        <dbReference type="Proteomes" id="UP001144280"/>
    </source>
</evidence>
<name>A0ABQ5R3E6_9ACTN</name>
<dbReference type="InterPro" id="IPR035930">
    <property type="entry name" value="FomD-like_sf"/>
</dbReference>
<protein>
    <recommendedName>
        <fullName evidence="1">DUF402 domain-containing protein</fullName>
    </recommendedName>
</protein>
<evidence type="ECO:0000259" key="1">
    <source>
        <dbReference type="Pfam" id="PF04167"/>
    </source>
</evidence>
<accession>A0ABQ5R3E6</accession>
<dbReference type="Gene3D" id="2.40.380.10">
    <property type="entry name" value="FomD-like"/>
    <property type="match status" value="1"/>
</dbReference>
<dbReference type="InterPro" id="IPR007295">
    <property type="entry name" value="DUF402"/>
</dbReference>
<proteinExistence type="predicted"/>
<feature type="domain" description="DUF402" evidence="1">
    <location>
        <begin position="65"/>
        <end position="183"/>
    </location>
</feature>
<dbReference type="Proteomes" id="UP001144280">
    <property type="component" value="Unassembled WGS sequence"/>
</dbReference>